<gene>
    <name evidence="1" type="ORF">IFO66_11185</name>
</gene>
<comment type="caution">
    <text evidence="1">The sequence shown here is derived from an EMBL/GenBank/DDBJ whole genome shotgun (WGS) entry which is preliminary data.</text>
</comment>
<dbReference type="RefSeq" id="WP_192025222.1">
    <property type="nucleotide sequence ID" value="NZ_JACYTN010000006.1"/>
</dbReference>
<dbReference type="Proteomes" id="UP000634529">
    <property type="component" value="Unassembled WGS sequence"/>
</dbReference>
<organism evidence="1 2">
    <name type="scientific">Paenibacillus arenosi</name>
    <dbReference type="NCBI Taxonomy" id="2774142"/>
    <lineage>
        <taxon>Bacteria</taxon>
        <taxon>Bacillati</taxon>
        <taxon>Bacillota</taxon>
        <taxon>Bacilli</taxon>
        <taxon>Bacillales</taxon>
        <taxon>Paenibacillaceae</taxon>
        <taxon>Paenibacillus</taxon>
    </lineage>
</organism>
<dbReference type="EMBL" id="JACYTN010000006">
    <property type="protein sequence ID" value="MBD8498865.1"/>
    <property type="molecule type" value="Genomic_DNA"/>
</dbReference>
<protein>
    <recommendedName>
        <fullName evidence="3">Phage protein</fullName>
    </recommendedName>
</protein>
<sequence length="59" mass="6973">MSALMKKWIVTACFLTQARPNVEFMMDSKPTVQQLEHIRELNRADWLEVLERYYPASGE</sequence>
<proteinExistence type="predicted"/>
<evidence type="ECO:0000313" key="1">
    <source>
        <dbReference type="EMBL" id="MBD8498865.1"/>
    </source>
</evidence>
<reference evidence="1 2" key="1">
    <citation type="submission" date="2020-09" db="EMBL/GenBank/DDBJ databases">
        <title>Paenibacillus sp. CAU 1523 isolated from sand of Haeundae Beach.</title>
        <authorList>
            <person name="Kim W."/>
        </authorList>
    </citation>
    <scope>NUCLEOTIDE SEQUENCE [LARGE SCALE GENOMIC DNA]</scope>
    <source>
        <strain evidence="1 2">CAU 1523</strain>
    </source>
</reference>
<keyword evidence="2" id="KW-1185">Reference proteome</keyword>
<name>A0ABR9AXJ5_9BACL</name>
<accession>A0ABR9AXJ5</accession>
<evidence type="ECO:0000313" key="2">
    <source>
        <dbReference type="Proteomes" id="UP000634529"/>
    </source>
</evidence>
<evidence type="ECO:0008006" key="3">
    <source>
        <dbReference type="Google" id="ProtNLM"/>
    </source>
</evidence>